<evidence type="ECO:0000256" key="2">
    <source>
        <dbReference type="ARBA" id="ARBA00010211"/>
    </source>
</evidence>
<keyword evidence="3" id="KW-0479">Metal-binding</keyword>
<protein>
    <submittedName>
        <fullName evidence="5">Fumarylacetoacetate hydrolase family protein</fullName>
    </submittedName>
</protein>
<evidence type="ECO:0000256" key="3">
    <source>
        <dbReference type="ARBA" id="ARBA00022723"/>
    </source>
</evidence>
<gene>
    <name evidence="5" type="ORF">WKW80_17085</name>
</gene>
<feature type="domain" description="Fumarylacetoacetase-like C-terminal" evidence="4">
    <location>
        <begin position="76"/>
        <end position="279"/>
    </location>
</feature>
<accession>A0ABU8W2K7</accession>
<dbReference type="PANTHER" id="PTHR42796">
    <property type="entry name" value="FUMARYLACETOACETATE HYDROLASE DOMAIN-CONTAINING PROTEIN 2A-RELATED"/>
    <property type="match status" value="1"/>
</dbReference>
<comment type="cofactor">
    <cofactor evidence="1">
        <name>Mg(2+)</name>
        <dbReference type="ChEBI" id="CHEBI:18420"/>
    </cofactor>
</comment>
<proteinExistence type="inferred from homology"/>
<dbReference type="GO" id="GO:0016787">
    <property type="term" value="F:hydrolase activity"/>
    <property type="evidence" value="ECO:0007669"/>
    <property type="project" value="UniProtKB-KW"/>
</dbReference>
<dbReference type="Gene3D" id="3.90.850.10">
    <property type="entry name" value="Fumarylacetoacetase-like, C-terminal domain"/>
    <property type="match status" value="1"/>
</dbReference>
<dbReference type="InterPro" id="IPR011234">
    <property type="entry name" value="Fumarylacetoacetase-like_C"/>
</dbReference>
<dbReference type="InterPro" id="IPR036663">
    <property type="entry name" value="Fumarylacetoacetase_C_sf"/>
</dbReference>
<dbReference type="RefSeq" id="WP_340364757.1">
    <property type="nucleotide sequence ID" value="NZ_JBBKZV010000009.1"/>
</dbReference>
<name>A0ABU8W2K7_9BURK</name>
<dbReference type="EMBL" id="JBBKZV010000009">
    <property type="protein sequence ID" value="MEJ8823729.1"/>
    <property type="molecule type" value="Genomic_DNA"/>
</dbReference>
<evidence type="ECO:0000259" key="4">
    <source>
        <dbReference type="Pfam" id="PF01557"/>
    </source>
</evidence>
<evidence type="ECO:0000313" key="5">
    <source>
        <dbReference type="EMBL" id="MEJ8823729.1"/>
    </source>
</evidence>
<comment type="similarity">
    <text evidence="2">Belongs to the FAH family.</text>
</comment>
<dbReference type="PANTHER" id="PTHR42796:SF4">
    <property type="entry name" value="FUMARYLACETOACETATE HYDROLASE DOMAIN-CONTAINING PROTEIN 2A"/>
    <property type="match status" value="1"/>
</dbReference>
<evidence type="ECO:0000256" key="1">
    <source>
        <dbReference type="ARBA" id="ARBA00001946"/>
    </source>
</evidence>
<dbReference type="Proteomes" id="UP001363010">
    <property type="component" value="Unassembled WGS sequence"/>
</dbReference>
<sequence>MKFISFQINGRASYGLARGNGIVDLGTRLAGFAPTLKALIATGRMQQLASPHADAVADFQRADVDLLPPIPQPSVIACVGHNYEEHRLETQRDPTEHPSIFFRFPESLQASGAPLIRPRESTQLDYEGELAVIIGKGGRRIAEVDAWDHVAGLSCFNDGSVRDWQHHTRQFGPGKNFAHTAGFGPCLVTPDELPDDRVVELWTRVNGKVVQHATTDQMIFPIPRLIAYVSSFMTLSPGDVIVSGTPGGVGVKRTPQLWLEPGDVVEVEISSVGLLSNPVLHEESATVASPRSDAQLAERRPLS</sequence>
<keyword evidence="6" id="KW-1185">Reference proteome</keyword>
<dbReference type="InterPro" id="IPR051121">
    <property type="entry name" value="FAH"/>
</dbReference>
<reference evidence="5 6" key="1">
    <citation type="submission" date="2024-03" db="EMBL/GenBank/DDBJ databases">
        <title>Novel species of the genus Variovorax.</title>
        <authorList>
            <person name="Liu Q."/>
            <person name="Xin Y.-H."/>
        </authorList>
    </citation>
    <scope>NUCLEOTIDE SEQUENCE [LARGE SCALE GENOMIC DNA]</scope>
    <source>
        <strain evidence="5 6">KACC 18501</strain>
    </source>
</reference>
<dbReference type="SUPFAM" id="SSF56529">
    <property type="entry name" value="FAH"/>
    <property type="match status" value="1"/>
</dbReference>
<organism evidence="5 6">
    <name type="scientific">Variovorax humicola</name>
    <dbReference type="NCBI Taxonomy" id="1769758"/>
    <lineage>
        <taxon>Bacteria</taxon>
        <taxon>Pseudomonadati</taxon>
        <taxon>Pseudomonadota</taxon>
        <taxon>Betaproteobacteria</taxon>
        <taxon>Burkholderiales</taxon>
        <taxon>Comamonadaceae</taxon>
        <taxon>Variovorax</taxon>
    </lineage>
</organism>
<evidence type="ECO:0000313" key="6">
    <source>
        <dbReference type="Proteomes" id="UP001363010"/>
    </source>
</evidence>
<dbReference type="Pfam" id="PF01557">
    <property type="entry name" value="FAA_hydrolase"/>
    <property type="match status" value="1"/>
</dbReference>
<keyword evidence="5" id="KW-0378">Hydrolase</keyword>
<comment type="caution">
    <text evidence="5">The sequence shown here is derived from an EMBL/GenBank/DDBJ whole genome shotgun (WGS) entry which is preliminary data.</text>
</comment>